<dbReference type="Gene3D" id="1.10.1580.10">
    <property type="match status" value="1"/>
</dbReference>
<dbReference type="OrthoDB" id="269151at2759"/>
<dbReference type="GO" id="GO:0003924">
    <property type="term" value="F:GTPase activity"/>
    <property type="evidence" value="ECO:0007669"/>
    <property type="project" value="TreeGrafter"/>
</dbReference>
<dbReference type="GO" id="GO:0005739">
    <property type="term" value="C:mitochondrion"/>
    <property type="evidence" value="ECO:0007669"/>
    <property type="project" value="TreeGrafter"/>
</dbReference>
<dbReference type="EMBL" id="KV419399">
    <property type="protein sequence ID" value="KZS96259.1"/>
    <property type="molecule type" value="Genomic_DNA"/>
</dbReference>
<evidence type="ECO:0000256" key="3">
    <source>
        <dbReference type="SAM" id="MobiDB-lite"/>
    </source>
</evidence>
<dbReference type="InterPro" id="IPR023179">
    <property type="entry name" value="GTP-bd_ortho_bundle_sf"/>
</dbReference>
<dbReference type="InterPro" id="IPR006073">
    <property type="entry name" value="GTP-bd"/>
</dbReference>
<feature type="domain" description="G" evidence="4">
    <location>
        <begin position="137"/>
        <end position="219"/>
    </location>
</feature>
<evidence type="ECO:0000259" key="4">
    <source>
        <dbReference type="Pfam" id="PF01926"/>
    </source>
</evidence>
<dbReference type="STRING" id="1314777.A0A164XSZ0"/>
<organism evidence="5 6">
    <name type="scientific">Sistotremastrum niveocremeum HHB9708</name>
    <dbReference type="NCBI Taxonomy" id="1314777"/>
    <lineage>
        <taxon>Eukaryota</taxon>
        <taxon>Fungi</taxon>
        <taxon>Dikarya</taxon>
        <taxon>Basidiomycota</taxon>
        <taxon>Agaricomycotina</taxon>
        <taxon>Agaricomycetes</taxon>
        <taxon>Sistotremastrales</taxon>
        <taxon>Sistotremastraceae</taxon>
        <taxon>Sertulicium</taxon>
        <taxon>Sertulicium niveocremeum</taxon>
    </lineage>
</organism>
<evidence type="ECO:0000256" key="2">
    <source>
        <dbReference type="ARBA" id="ARBA00023134"/>
    </source>
</evidence>
<gene>
    <name evidence="5" type="ORF">SISNIDRAFT_437970</name>
</gene>
<dbReference type="InterPro" id="IPR027417">
    <property type="entry name" value="P-loop_NTPase"/>
</dbReference>
<evidence type="ECO:0000313" key="5">
    <source>
        <dbReference type="EMBL" id="KZS96259.1"/>
    </source>
</evidence>
<keyword evidence="1" id="KW-0547">Nucleotide-binding</keyword>
<dbReference type="PANTHER" id="PTHR45782">
    <property type="entry name" value="MITOCHONDRIAL RIBOSOME-ASSOCIATED GTPASE 1"/>
    <property type="match status" value="1"/>
</dbReference>
<dbReference type="Proteomes" id="UP000076722">
    <property type="component" value="Unassembled WGS sequence"/>
</dbReference>
<evidence type="ECO:0000313" key="6">
    <source>
        <dbReference type="Proteomes" id="UP000076722"/>
    </source>
</evidence>
<dbReference type="GO" id="GO:0032543">
    <property type="term" value="P:mitochondrial translation"/>
    <property type="evidence" value="ECO:0007669"/>
    <property type="project" value="TreeGrafter"/>
</dbReference>
<keyword evidence="2" id="KW-0342">GTP-binding</keyword>
<dbReference type="PANTHER" id="PTHR45782:SF4">
    <property type="entry name" value="MITOCHONDRIAL RIBOSOME-ASSOCIATED GTPASE 1"/>
    <property type="match status" value="1"/>
</dbReference>
<evidence type="ECO:0000256" key="1">
    <source>
        <dbReference type="ARBA" id="ARBA00022741"/>
    </source>
</evidence>
<keyword evidence="5" id="KW-0378">Hydrolase</keyword>
<sequence>MLRPALPAPPSWFPGHMSQFTNQLPKLLSRTDVVLELRDSRLPLTSINPAFEEAITKWRYERSRGASSLLCQRVVVLGKMDLVPRWGIEPFRSSMKTLFPQDHVEFISAKDRGSAKQLHDFLISILRDKPPEFDTNVLVVGMPNVGKSTLLNSMRQCGIPGVTAKAMRTSAQPGHTKVLSTRLKISEEPRVYAYDTPGVMVPFLGNGEAGAERGLKLALIAGIKESLYSVESLAAYLLHRLYLLDPKSPPYRVLLPKETNWDISPEDFLNTLAQRLGMLLKGGGTDTTRAAEWFVRWWREKGTGNSAAMRFPELSEASGWGFDFDWSGSAPDITTRHTHLESSQAIQDKMTQKMQNFYQDLARERDTGDAVSTTQQKKIAKRKLAQKRLEKLNTNRASH</sequence>
<feature type="region of interest" description="Disordered" evidence="3">
    <location>
        <begin position="364"/>
        <end position="383"/>
    </location>
</feature>
<keyword evidence="6" id="KW-1185">Reference proteome</keyword>
<accession>A0A164XSZ0</accession>
<dbReference type="SUPFAM" id="SSF52540">
    <property type="entry name" value="P-loop containing nucleoside triphosphate hydrolases"/>
    <property type="match status" value="1"/>
</dbReference>
<protein>
    <submittedName>
        <fullName evidence="5">p-loop containing nucleoside triphosphate hydrolase protein</fullName>
    </submittedName>
</protein>
<name>A0A164XSZ0_9AGAM</name>
<dbReference type="Gene3D" id="3.40.50.300">
    <property type="entry name" value="P-loop containing nucleotide triphosphate hydrolases"/>
    <property type="match status" value="1"/>
</dbReference>
<dbReference type="AlphaFoldDB" id="A0A164XSZ0"/>
<dbReference type="GO" id="GO:0005525">
    <property type="term" value="F:GTP binding"/>
    <property type="evidence" value="ECO:0007669"/>
    <property type="project" value="UniProtKB-KW"/>
</dbReference>
<reference evidence="5 6" key="1">
    <citation type="journal article" date="2016" name="Mol. Biol. Evol.">
        <title>Comparative Genomics of Early-Diverging Mushroom-Forming Fungi Provides Insights into the Origins of Lignocellulose Decay Capabilities.</title>
        <authorList>
            <person name="Nagy L.G."/>
            <person name="Riley R."/>
            <person name="Tritt A."/>
            <person name="Adam C."/>
            <person name="Daum C."/>
            <person name="Floudas D."/>
            <person name="Sun H."/>
            <person name="Yadav J.S."/>
            <person name="Pangilinan J."/>
            <person name="Larsson K.H."/>
            <person name="Matsuura K."/>
            <person name="Barry K."/>
            <person name="Labutti K."/>
            <person name="Kuo R."/>
            <person name="Ohm R.A."/>
            <person name="Bhattacharya S.S."/>
            <person name="Shirouzu T."/>
            <person name="Yoshinaga Y."/>
            <person name="Martin F.M."/>
            <person name="Grigoriev I.V."/>
            <person name="Hibbett D.S."/>
        </authorList>
    </citation>
    <scope>NUCLEOTIDE SEQUENCE [LARGE SCALE GENOMIC DNA]</scope>
    <source>
        <strain evidence="5 6">HHB9708</strain>
    </source>
</reference>
<dbReference type="Pfam" id="PF01926">
    <property type="entry name" value="MMR_HSR1"/>
    <property type="match status" value="1"/>
</dbReference>
<proteinExistence type="predicted"/>